<dbReference type="OrthoDB" id="448084at2759"/>
<reference evidence="1 2" key="1">
    <citation type="submission" date="2016-02" db="EMBL/GenBank/DDBJ databases">
        <title>Genome analysis of coral dinoflagellate symbionts highlights evolutionary adaptations to a symbiotic lifestyle.</title>
        <authorList>
            <person name="Aranda M."/>
            <person name="Li Y."/>
            <person name="Liew Y.J."/>
            <person name="Baumgarten S."/>
            <person name="Simakov O."/>
            <person name="Wilson M."/>
            <person name="Piel J."/>
            <person name="Ashoor H."/>
            <person name="Bougouffa S."/>
            <person name="Bajic V.B."/>
            <person name="Ryu T."/>
            <person name="Ravasi T."/>
            <person name="Bayer T."/>
            <person name="Micklem G."/>
            <person name="Kim H."/>
            <person name="Bhak J."/>
            <person name="Lajeunesse T.C."/>
            <person name="Voolstra C.R."/>
        </authorList>
    </citation>
    <scope>NUCLEOTIDE SEQUENCE [LARGE SCALE GENOMIC DNA]</scope>
    <source>
        <strain evidence="1 2">CCMP2467</strain>
    </source>
</reference>
<keyword evidence="2" id="KW-1185">Reference proteome</keyword>
<gene>
    <name evidence="1" type="ORF">AK812_SmicGene8042</name>
</gene>
<dbReference type="AlphaFoldDB" id="A0A1Q9EM13"/>
<sequence>MALFCSNCSSPGDAQAASRNAGKQLTVTFESDNGEALSTLQANEGPKASRSSQAAEVAKRLTNLVDSPISHGLTGHEDHDERVVELLHLTVQLEGSWRLVATGAPVGEVRGSTIVWDASYEVSERTCPLQLLGRNVMMLLEGQTYHGVVTLAGDTPMIRWSDGEVWFKDDSSNECCAI</sequence>
<comment type="caution">
    <text evidence="1">The sequence shown here is derived from an EMBL/GenBank/DDBJ whole genome shotgun (WGS) entry which is preliminary data.</text>
</comment>
<proteinExistence type="predicted"/>
<protein>
    <submittedName>
        <fullName evidence="1">Uncharacterized protein</fullName>
    </submittedName>
</protein>
<accession>A0A1Q9EM13</accession>
<organism evidence="1 2">
    <name type="scientific">Symbiodinium microadriaticum</name>
    <name type="common">Dinoflagellate</name>
    <name type="synonym">Zooxanthella microadriatica</name>
    <dbReference type="NCBI Taxonomy" id="2951"/>
    <lineage>
        <taxon>Eukaryota</taxon>
        <taxon>Sar</taxon>
        <taxon>Alveolata</taxon>
        <taxon>Dinophyceae</taxon>
        <taxon>Suessiales</taxon>
        <taxon>Symbiodiniaceae</taxon>
        <taxon>Symbiodinium</taxon>
    </lineage>
</organism>
<evidence type="ECO:0000313" key="2">
    <source>
        <dbReference type="Proteomes" id="UP000186817"/>
    </source>
</evidence>
<dbReference type="Proteomes" id="UP000186817">
    <property type="component" value="Unassembled WGS sequence"/>
</dbReference>
<name>A0A1Q9EM13_SYMMI</name>
<dbReference type="EMBL" id="LSRX01000117">
    <property type="protein sequence ID" value="OLQ08437.1"/>
    <property type="molecule type" value="Genomic_DNA"/>
</dbReference>
<evidence type="ECO:0000313" key="1">
    <source>
        <dbReference type="EMBL" id="OLQ08437.1"/>
    </source>
</evidence>